<sequence length="66" mass="6974">MGCQGTFSISLSVVVGDGVIRLFQHYKVSQDEALTSLSKGSQFGSFSGPVPSVVMAVSCEFKQLSN</sequence>
<reference evidence="1" key="1">
    <citation type="journal article" date="2003" name="Genome Biol.">
        <title>An integrated gene annotation and transcriptional profiling approach towards the full gene content of the Drosophila genome.</title>
        <authorList>
            <person name="Hild M."/>
            <person name="Beckmann B."/>
            <person name="Haas S.A."/>
            <person name="Koch B."/>
            <person name="Solovyev V."/>
            <person name="Busold C."/>
            <person name="Fellenberg K."/>
            <person name="Boutros M."/>
            <person name="Vingron M."/>
            <person name="Sauer F."/>
            <person name="Hoheisel J.D."/>
            <person name="Paro R."/>
        </authorList>
    </citation>
    <scope>NUCLEOTIDE SEQUENCE</scope>
</reference>
<organism evidence="1">
    <name type="scientific">Drosophila melanogaster</name>
    <name type="common">Fruit fly</name>
    <dbReference type="NCBI Taxonomy" id="7227"/>
    <lineage>
        <taxon>Eukaryota</taxon>
        <taxon>Metazoa</taxon>
        <taxon>Ecdysozoa</taxon>
        <taxon>Arthropoda</taxon>
        <taxon>Hexapoda</taxon>
        <taxon>Insecta</taxon>
        <taxon>Pterygota</taxon>
        <taxon>Neoptera</taxon>
        <taxon>Endopterygota</taxon>
        <taxon>Diptera</taxon>
        <taxon>Brachycera</taxon>
        <taxon>Muscomorpha</taxon>
        <taxon>Ephydroidea</taxon>
        <taxon>Drosophilidae</taxon>
        <taxon>Drosophila</taxon>
        <taxon>Sophophora</taxon>
    </lineage>
</organism>
<accession>Q6IH88</accession>
<evidence type="ECO:0000313" key="1">
    <source>
        <dbReference type="EMBL" id="DAA03727.1"/>
    </source>
</evidence>
<gene>
    <name evidence="1" type="ORF">HDC03004</name>
</gene>
<protein>
    <submittedName>
        <fullName evidence="1">HDC03004</fullName>
    </submittedName>
</protein>
<dbReference type="EMBL" id="BK003528">
    <property type="protein sequence ID" value="DAA03727.1"/>
    <property type="molecule type" value="Genomic_DNA"/>
</dbReference>
<proteinExistence type="predicted"/>
<name>Q6IH88_DROME</name>
<dbReference type="AlphaFoldDB" id="Q6IH88"/>